<dbReference type="InterPro" id="IPR005545">
    <property type="entry name" value="YCII"/>
</dbReference>
<feature type="domain" description="YCII-related" evidence="2">
    <location>
        <begin position="1"/>
        <end position="79"/>
    </location>
</feature>
<comment type="caution">
    <text evidence="3">The sequence shown here is derived from an EMBL/GenBank/DDBJ whole genome shotgun (WGS) entry which is preliminary data.</text>
</comment>
<dbReference type="InterPro" id="IPR011008">
    <property type="entry name" value="Dimeric_a/b-barrel"/>
</dbReference>
<sequence length="94" mass="10090">MFIVSLTYRNGPEAADAHLAAHIDWLKDGYAQGLFLASGRKVPRTGGVILAEGDRATLDAFLAADPFAVYGVADYDVTEVAFSMAVEGLERLKD</sequence>
<accession>A0A1Q9AF86</accession>
<evidence type="ECO:0000313" key="4">
    <source>
        <dbReference type="Proteomes" id="UP000186143"/>
    </source>
</evidence>
<dbReference type="PANTHER" id="PTHR37828:SF1">
    <property type="entry name" value="YCII-RELATED DOMAIN-CONTAINING PROTEIN"/>
    <property type="match status" value="1"/>
</dbReference>
<dbReference type="Proteomes" id="UP000186143">
    <property type="component" value="Unassembled WGS sequence"/>
</dbReference>
<dbReference type="RefSeq" id="WP_075636244.1">
    <property type="nucleotide sequence ID" value="NZ_MKIO01000039.1"/>
</dbReference>
<evidence type="ECO:0000313" key="3">
    <source>
        <dbReference type="EMBL" id="OLP53598.1"/>
    </source>
</evidence>
<protein>
    <submittedName>
        <fullName evidence="3">GTP cyclohydrolase</fullName>
    </submittedName>
</protein>
<dbReference type="PANTHER" id="PTHR37828">
    <property type="entry name" value="GSR2449 PROTEIN"/>
    <property type="match status" value="1"/>
</dbReference>
<keyword evidence="3" id="KW-0378">Hydrolase</keyword>
<dbReference type="SUPFAM" id="SSF54909">
    <property type="entry name" value="Dimeric alpha+beta barrel"/>
    <property type="match status" value="1"/>
</dbReference>
<dbReference type="OrthoDB" id="9814407at2"/>
<dbReference type="STRING" id="1672749.BJF92_05445"/>
<gene>
    <name evidence="3" type="ORF">BJF92_05445</name>
</gene>
<dbReference type="Gene3D" id="3.30.70.1060">
    <property type="entry name" value="Dimeric alpha+beta barrel"/>
    <property type="match status" value="1"/>
</dbReference>
<comment type="similarity">
    <text evidence="1">Belongs to the YciI family.</text>
</comment>
<reference evidence="3 4" key="1">
    <citation type="submission" date="2016-09" db="EMBL/GenBank/DDBJ databases">
        <title>Rhizobium sp. nov., a novel species isolated from the rice rhizosphere.</title>
        <authorList>
            <person name="Zhao J."/>
            <person name="Zhang X."/>
        </authorList>
    </citation>
    <scope>NUCLEOTIDE SEQUENCE [LARGE SCALE GENOMIC DNA]</scope>
    <source>
        <strain evidence="3 4">MH17</strain>
    </source>
</reference>
<organism evidence="3 4">
    <name type="scientific">Xaviernesmea rhizosphaerae</name>
    <dbReference type="NCBI Taxonomy" id="1672749"/>
    <lineage>
        <taxon>Bacteria</taxon>
        <taxon>Pseudomonadati</taxon>
        <taxon>Pseudomonadota</taxon>
        <taxon>Alphaproteobacteria</taxon>
        <taxon>Hyphomicrobiales</taxon>
        <taxon>Rhizobiaceae</taxon>
        <taxon>Rhizobium/Agrobacterium group</taxon>
        <taxon>Xaviernesmea</taxon>
    </lineage>
</organism>
<name>A0A1Q9AF86_9HYPH</name>
<evidence type="ECO:0000256" key="1">
    <source>
        <dbReference type="ARBA" id="ARBA00007689"/>
    </source>
</evidence>
<proteinExistence type="inferred from homology"/>
<dbReference type="Pfam" id="PF03795">
    <property type="entry name" value="YCII"/>
    <property type="match status" value="1"/>
</dbReference>
<evidence type="ECO:0000259" key="2">
    <source>
        <dbReference type="Pfam" id="PF03795"/>
    </source>
</evidence>
<dbReference type="AlphaFoldDB" id="A0A1Q9AF86"/>
<dbReference type="EMBL" id="MKIO01000039">
    <property type="protein sequence ID" value="OLP53598.1"/>
    <property type="molecule type" value="Genomic_DNA"/>
</dbReference>
<dbReference type="GO" id="GO:0016787">
    <property type="term" value="F:hydrolase activity"/>
    <property type="evidence" value="ECO:0007669"/>
    <property type="project" value="UniProtKB-KW"/>
</dbReference>